<organism evidence="2 3">
    <name type="scientific">Myxococcus landrumensis</name>
    <dbReference type="NCBI Taxonomy" id="2813577"/>
    <lineage>
        <taxon>Bacteria</taxon>
        <taxon>Pseudomonadati</taxon>
        <taxon>Myxococcota</taxon>
        <taxon>Myxococcia</taxon>
        <taxon>Myxococcales</taxon>
        <taxon>Cystobacterineae</taxon>
        <taxon>Myxococcaceae</taxon>
        <taxon>Myxococcus</taxon>
    </lineage>
</organism>
<gene>
    <name evidence="2" type="ORF">JY572_17835</name>
</gene>
<keyword evidence="3" id="KW-1185">Reference proteome</keyword>
<dbReference type="Proteomes" id="UP000663090">
    <property type="component" value="Chromosome"/>
</dbReference>
<evidence type="ECO:0000313" key="3">
    <source>
        <dbReference type="Proteomes" id="UP000663090"/>
    </source>
</evidence>
<dbReference type="SUPFAM" id="SSF49899">
    <property type="entry name" value="Concanavalin A-like lectins/glucanases"/>
    <property type="match status" value="1"/>
</dbReference>
<evidence type="ECO:0008006" key="4">
    <source>
        <dbReference type="Google" id="ProtNLM"/>
    </source>
</evidence>
<name>A0ABX7NK72_9BACT</name>
<accession>A0ABX7NK72</accession>
<evidence type="ECO:0000313" key="2">
    <source>
        <dbReference type="EMBL" id="QSQ17776.1"/>
    </source>
</evidence>
<sequence length="1125" mass="125536">MDPPTLFRDVAMVGYSTPPCTTGVNNYGLVDNCYNIENPQRPSIFRELSTAWRPHRTHYTDAMSLRPSNLNGVMQPFPPFEWDSGWSSPQKPQTADAANAIQVLPFQRGTNDGRLFIRGGCNGCPEGSTLFTFRPETLGHDFRYSFASKGEQYAQPDRAIGMHPFIYFNPIDTGLVSNHNGDFPDSLHSTLCEDTTNAQVMGGHGRNPVACTARYEAGAPPYTGDCYELSIVYGLLARSNNRWELRSVDLTVFVRDPKTLQAGNSATLPNRADWGIWIYPRNPEGEVKSLPTWELPPFRPFDFQDTNWGDISPNSPYTFPGTPNIMDWRRLFTTNPKYRCYDAVTLPGSPDPVYFRNRSASAPKWCQFFDKQHHRSSYLVEDDEDAIIGDGGSWSGAGGQDLALFEPTTSGDGKLLVVNMNGLYYSASNSVCNAADWGHFKPISMMPMDPAVNTRYPLAKSQVINGQPQPFRDTMGNPIPFGVISQWAYGWLDRDAKNLFFAAKNISHDGYFAQRVDREDKYLPFSMSDFLGTSPPSDAQRPLFNPDRAPGQAVSVLGAWTRGKVVILDNGMSLTELPGYHEDNFQRTYAMRLYAGDLVQFSPKGSTHILSFENQLNHFDGMRPTLPFDVVWNVQTSNQRNTQVAFDDYLNTRSFVVAHMNAAMRMDVSPHHDSDWQKTFMQDGFVSAHGVYASVRYGGVADFRFQRNPLAQNAATGHPQYGAGGPPSPTHLRLRGGARIEPVALGGVSGKGIWLDGQNDFMDMGYPVNSAQRDWLFGIWLDSRQDTVLPPGASFARSAPRTIFYFSDNSWVGLAQAKDSSGKVWHELDLHNGILRTTTSVNLGTLVRSGRYFHFGMKVFTEGGQRKVTVYIDGTKHSTHTVAASDLGFDPMFNAMNGWTWLDVSDPGPSFGAWTSRLPFLGWVDELRIYALMPGDAQAPWLEELLCNQALGTTVDVSPFLREQWHPRLDALRARALQYPGGRQTMCEQMELRSYSEPLDYPAQHGTGLCIDRVHKNPHTFPSWAWRCLRSSMMAMPVLDSALPRPDTRTNAFCLSCHTRSTPLPGLSQSALAPGTQPRFEDPRRQPMNVPAVMGGVVPSWLTTGIDQPDGTRTLDAYFDHFPAP</sequence>
<dbReference type="Gene3D" id="2.60.120.200">
    <property type="match status" value="1"/>
</dbReference>
<protein>
    <recommendedName>
        <fullName evidence="4">LamG-like jellyroll fold domain-containing protein</fullName>
    </recommendedName>
</protein>
<dbReference type="RefSeq" id="WP_206719399.1">
    <property type="nucleotide sequence ID" value="NZ_CP071091.1"/>
</dbReference>
<reference evidence="2 3" key="1">
    <citation type="submission" date="2021-02" db="EMBL/GenBank/DDBJ databases">
        <title>De Novo genome assembly of isolated myxobacteria.</title>
        <authorList>
            <person name="Stevens D.C."/>
        </authorList>
    </citation>
    <scope>NUCLEOTIDE SEQUENCE [LARGE SCALE GENOMIC DNA]</scope>
    <source>
        <strain evidence="2 3">SCHIC003</strain>
    </source>
</reference>
<proteinExistence type="predicted"/>
<feature type="region of interest" description="Disordered" evidence="1">
    <location>
        <begin position="1065"/>
        <end position="1086"/>
    </location>
</feature>
<evidence type="ECO:0000256" key="1">
    <source>
        <dbReference type="SAM" id="MobiDB-lite"/>
    </source>
</evidence>
<dbReference type="InterPro" id="IPR013320">
    <property type="entry name" value="ConA-like_dom_sf"/>
</dbReference>
<dbReference type="EMBL" id="CP071091">
    <property type="protein sequence ID" value="QSQ17776.1"/>
    <property type="molecule type" value="Genomic_DNA"/>
</dbReference>